<name>A0A8D2CQF7_SCIVU</name>
<dbReference type="Proteomes" id="UP000694564">
    <property type="component" value="Chromosome 7"/>
</dbReference>
<protein>
    <submittedName>
        <fullName evidence="1">Uncharacterized protein</fullName>
    </submittedName>
</protein>
<sequence>MQSTLNYSCAYSPGVPPSANAHHLFRGFSFVASSLGPEPSQQDLHKAPIHPIVQVTPSPRGQQCGELS</sequence>
<reference evidence="1" key="2">
    <citation type="submission" date="2025-09" db="UniProtKB">
        <authorList>
            <consortium name="Ensembl"/>
        </authorList>
    </citation>
    <scope>IDENTIFICATION</scope>
</reference>
<accession>A0A8D2CQF7</accession>
<evidence type="ECO:0000313" key="1">
    <source>
        <dbReference type="Ensembl" id="ENSSVLP00005012502.1"/>
    </source>
</evidence>
<organism evidence="1 2">
    <name type="scientific">Sciurus vulgaris</name>
    <name type="common">Eurasian red squirrel</name>
    <dbReference type="NCBI Taxonomy" id="55149"/>
    <lineage>
        <taxon>Eukaryota</taxon>
        <taxon>Metazoa</taxon>
        <taxon>Chordata</taxon>
        <taxon>Craniata</taxon>
        <taxon>Vertebrata</taxon>
        <taxon>Euteleostomi</taxon>
        <taxon>Mammalia</taxon>
        <taxon>Eutheria</taxon>
        <taxon>Euarchontoglires</taxon>
        <taxon>Glires</taxon>
        <taxon>Rodentia</taxon>
        <taxon>Sciuromorpha</taxon>
        <taxon>Sciuridae</taxon>
        <taxon>Sciurinae</taxon>
        <taxon>Sciurini</taxon>
        <taxon>Sciurus</taxon>
    </lineage>
</organism>
<dbReference type="AlphaFoldDB" id="A0A8D2CQF7"/>
<dbReference type="OrthoDB" id="9909227at2759"/>
<dbReference type="Ensembl" id="ENSSVLT00005013833.1">
    <property type="protein sequence ID" value="ENSSVLP00005012502.1"/>
    <property type="gene ID" value="ENSSVLG00005009919.1"/>
</dbReference>
<evidence type="ECO:0000313" key="2">
    <source>
        <dbReference type="Proteomes" id="UP000694564"/>
    </source>
</evidence>
<proteinExistence type="predicted"/>
<reference evidence="1" key="1">
    <citation type="submission" date="2025-08" db="UniProtKB">
        <authorList>
            <consortium name="Ensembl"/>
        </authorList>
    </citation>
    <scope>IDENTIFICATION</scope>
</reference>
<dbReference type="GeneTree" id="ENSGT01110000270033"/>
<keyword evidence="2" id="KW-1185">Reference proteome</keyword>